<dbReference type="InterPro" id="IPR010635">
    <property type="entry name" value="Heparan_SO4-6-sulfoTrfase"/>
</dbReference>
<evidence type="ECO:0000256" key="8">
    <source>
        <dbReference type="SAM" id="Phobius"/>
    </source>
</evidence>
<accession>A0A2R5GBK3</accession>
<dbReference type="Proteomes" id="UP000241890">
    <property type="component" value="Unassembled WGS sequence"/>
</dbReference>
<feature type="region of interest" description="Disordered" evidence="7">
    <location>
        <begin position="78"/>
        <end position="100"/>
    </location>
</feature>
<feature type="compositionally biased region" description="Acidic residues" evidence="7">
    <location>
        <begin position="78"/>
        <end position="92"/>
    </location>
</feature>
<feature type="region of interest" description="Disordered" evidence="7">
    <location>
        <begin position="1"/>
        <end position="28"/>
    </location>
</feature>
<name>A0A2R5GBK3_9STRA</name>
<dbReference type="InParanoid" id="A0A2R5GBK3"/>
<dbReference type="EMBL" id="BEYU01000027">
    <property type="protein sequence ID" value="GBG27088.1"/>
    <property type="molecule type" value="Genomic_DNA"/>
</dbReference>
<proteinExistence type="predicted"/>
<evidence type="ECO:0000256" key="5">
    <source>
        <dbReference type="ARBA" id="ARBA00023136"/>
    </source>
</evidence>
<keyword evidence="10" id="KW-1185">Reference proteome</keyword>
<keyword evidence="2 9" id="KW-0808">Transferase</keyword>
<protein>
    <submittedName>
        <fullName evidence="9">Heparan-sulfate 6-O-sulfotransferase 2</fullName>
    </submittedName>
</protein>
<gene>
    <name evidence="9" type="ORF">FCC1311_033112</name>
</gene>
<evidence type="ECO:0000313" key="9">
    <source>
        <dbReference type="EMBL" id="GBG27088.1"/>
    </source>
</evidence>
<dbReference type="AlphaFoldDB" id="A0A2R5GBK3"/>
<evidence type="ECO:0000256" key="2">
    <source>
        <dbReference type="ARBA" id="ARBA00022679"/>
    </source>
</evidence>
<keyword evidence="3 8" id="KW-0812">Transmembrane</keyword>
<evidence type="ECO:0000256" key="4">
    <source>
        <dbReference type="ARBA" id="ARBA00022989"/>
    </source>
</evidence>
<organism evidence="9 10">
    <name type="scientific">Hondaea fermentalgiana</name>
    <dbReference type="NCBI Taxonomy" id="2315210"/>
    <lineage>
        <taxon>Eukaryota</taxon>
        <taxon>Sar</taxon>
        <taxon>Stramenopiles</taxon>
        <taxon>Bigyra</taxon>
        <taxon>Labyrinthulomycetes</taxon>
        <taxon>Thraustochytrida</taxon>
        <taxon>Thraustochytriidae</taxon>
        <taxon>Hondaea</taxon>
    </lineage>
</organism>
<dbReference type="PANTHER" id="PTHR12812">
    <property type="entry name" value="HEPARAN SULFATE 6-O-SULFOTRANSFERASE 3"/>
    <property type="match status" value="1"/>
</dbReference>
<evidence type="ECO:0000313" key="10">
    <source>
        <dbReference type="Proteomes" id="UP000241890"/>
    </source>
</evidence>
<dbReference type="Pfam" id="PF03567">
    <property type="entry name" value="Sulfotransfer_2"/>
    <property type="match status" value="1"/>
</dbReference>
<comment type="caution">
    <text evidence="9">The sequence shown here is derived from an EMBL/GenBank/DDBJ whole genome shotgun (WGS) entry which is preliminary data.</text>
</comment>
<keyword evidence="6" id="KW-0325">Glycoprotein</keyword>
<evidence type="ECO:0000256" key="6">
    <source>
        <dbReference type="ARBA" id="ARBA00023180"/>
    </source>
</evidence>
<keyword evidence="4 8" id="KW-1133">Transmembrane helix</keyword>
<keyword evidence="5 8" id="KW-0472">Membrane</keyword>
<dbReference type="Gene3D" id="3.40.50.300">
    <property type="entry name" value="P-loop containing nucleotide triphosphate hydrolases"/>
    <property type="match status" value="1"/>
</dbReference>
<dbReference type="OrthoDB" id="406981at2759"/>
<dbReference type="GO" id="GO:0017095">
    <property type="term" value="F:heparan sulfate 6-sulfotransferase activity"/>
    <property type="evidence" value="ECO:0007669"/>
    <property type="project" value="TreeGrafter"/>
</dbReference>
<feature type="transmembrane region" description="Helical" evidence="8">
    <location>
        <begin position="36"/>
        <end position="54"/>
    </location>
</feature>
<dbReference type="GO" id="GO:0016020">
    <property type="term" value="C:membrane"/>
    <property type="evidence" value="ECO:0007669"/>
    <property type="project" value="UniProtKB-SubCell"/>
</dbReference>
<dbReference type="PANTHER" id="PTHR12812:SF0">
    <property type="entry name" value="HEPARAN-SULFATE 6-O-SULFOTRANSFERASE"/>
    <property type="match status" value="1"/>
</dbReference>
<comment type="subcellular location">
    <subcellularLocation>
        <location evidence="1">Membrane</location>
        <topology evidence="1">Single-pass membrane protein</topology>
    </subcellularLocation>
</comment>
<evidence type="ECO:0000256" key="1">
    <source>
        <dbReference type="ARBA" id="ARBA00004167"/>
    </source>
</evidence>
<sequence>MAFPRRAGSSSYEAWTDEEVDKEKEPRQPVWKRRETLVLAVLLIVATVIVTWFMDPFTSMDSNSPSIRGDLSSVEIVAESEENSENTEDTEEAGTTSDIKSDLLTLHKHSGARDGIKNRCPKGSIIHFLFPHVNKAGGRSMEATFAPDARSKIFSRERYLYQGPRSRTHRFKLTDSHRSYTQLAVTYGWNDGGKELDANSLESTSSKNCLRWMFGMRDPVSRMVSAFYAITGRTKSSSKYGKKPGPHGVRHFQHFYCYDKSVGSNRMLDPDFTIEEWARLPLEERERCSPSFNLHVKYLAPEYPDNTPEQLEVAKARLASISWFYIIERMQESWQLFSYVYGTDFVTYTPTFNFNKYNKELSDTARRVLEEHNKYDIELYQYAVQLFEERIQIMNRDPTDPFFKPYSFECDPEQICWSKNDAGTFWPMSEASWEKHYSTPGEAKFAQVCTAVRGCWRNDAEDKPFP</sequence>
<dbReference type="InterPro" id="IPR027417">
    <property type="entry name" value="P-loop_NTPase"/>
</dbReference>
<evidence type="ECO:0000256" key="7">
    <source>
        <dbReference type="SAM" id="MobiDB-lite"/>
    </source>
</evidence>
<evidence type="ECO:0000256" key="3">
    <source>
        <dbReference type="ARBA" id="ARBA00022692"/>
    </source>
</evidence>
<reference evidence="9 10" key="1">
    <citation type="submission" date="2017-12" db="EMBL/GenBank/DDBJ databases">
        <title>Sequencing, de novo assembly and annotation of complete genome of a new Thraustochytrid species, strain FCC1311.</title>
        <authorList>
            <person name="Sedici K."/>
            <person name="Godart F."/>
            <person name="Aiese Cigliano R."/>
            <person name="Sanseverino W."/>
            <person name="Barakat M."/>
            <person name="Ortet P."/>
            <person name="Marechal E."/>
            <person name="Cagnac O."/>
            <person name="Amato A."/>
        </authorList>
    </citation>
    <scope>NUCLEOTIDE SEQUENCE [LARGE SCALE GENOMIC DNA]</scope>
</reference>
<dbReference type="InterPro" id="IPR005331">
    <property type="entry name" value="Sulfotransferase"/>
</dbReference>